<sequence>MLTSANRKLFALRRLKKFGVRDTELVSIYTGYVRPVLEYAVPIWHIP</sequence>
<dbReference type="AlphaFoldDB" id="A0A0E9R5C1"/>
<proteinExistence type="predicted"/>
<protein>
    <submittedName>
        <fullName evidence="1">Uncharacterized protein</fullName>
    </submittedName>
</protein>
<organism evidence="1">
    <name type="scientific">Anguilla anguilla</name>
    <name type="common">European freshwater eel</name>
    <name type="synonym">Muraena anguilla</name>
    <dbReference type="NCBI Taxonomy" id="7936"/>
    <lineage>
        <taxon>Eukaryota</taxon>
        <taxon>Metazoa</taxon>
        <taxon>Chordata</taxon>
        <taxon>Craniata</taxon>
        <taxon>Vertebrata</taxon>
        <taxon>Euteleostomi</taxon>
        <taxon>Actinopterygii</taxon>
        <taxon>Neopterygii</taxon>
        <taxon>Teleostei</taxon>
        <taxon>Anguilliformes</taxon>
        <taxon>Anguillidae</taxon>
        <taxon>Anguilla</taxon>
    </lineage>
</organism>
<reference evidence="1" key="1">
    <citation type="submission" date="2014-11" db="EMBL/GenBank/DDBJ databases">
        <authorList>
            <person name="Amaro Gonzalez C."/>
        </authorList>
    </citation>
    <scope>NUCLEOTIDE SEQUENCE</scope>
</reference>
<reference evidence="1" key="2">
    <citation type="journal article" date="2015" name="Fish Shellfish Immunol.">
        <title>Early steps in the European eel (Anguilla anguilla)-Vibrio vulnificus interaction in the gills: Role of the RtxA13 toxin.</title>
        <authorList>
            <person name="Callol A."/>
            <person name="Pajuelo D."/>
            <person name="Ebbesson L."/>
            <person name="Teles M."/>
            <person name="MacKenzie S."/>
            <person name="Amaro C."/>
        </authorList>
    </citation>
    <scope>NUCLEOTIDE SEQUENCE</scope>
</reference>
<accession>A0A0E9R5C1</accession>
<evidence type="ECO:0000313" key="1">
    <source>
        <dbReference type="EMBL" id="JAH24341.1"/>
    </source>
</evidence>
<name>A0A0E9R5C1_ANGAN</name>
<dbReference type="EMBL" id="GBXM01084236">
    <property type="protein sequence ID" value="JAH24341.1"/>
    <property type="molecule type" value="Transcribed_RNA"/>
</dbReference>